<keyword evidence="7" id="KW-1185">Reference proteome</keyword>
<dbReference type="PANTHER" id="PTHR46847:SF1">
    <property type="entry name" value="D-ALLOSE-BINDING PERIPLASMIC PROTEIN-RELATED"/>
    <property type="match status" value="1"/>
</dbReference>
<evidence type="ECO:0000256" key="2">
    <source>
        <dbReference type="ARBA" id="ARBA00007639"/>
    </source>
</evidence>
<organism evidence="6 7">
    <name type="scientific">Paracoccus mangrovi</name>
    <dbReference type="NCBI Taxonomy" id="1715645"/>
    <lineage>
        <taxon>Bacteria</taxon>
        <taxon>Pseudomonadati</taxon>
        <taxon>Pseudomonadota</taxon>
        <taxon>Alphaproteobacteria</taxon>
        <taxon>Rhodobacterales</taxon>
        <taxon>Paracoccaceae</taxon>
        <taxon>Paracoccus</taxon>
    </lineage>
</organism>
<feature type="domain" description="Periplasmic binding protein" evidence="5">
    <location>
        <begin position="31"/>
        <end position="284"/>
    </location>
</feature>
<feature type="signal peptide" evidence="4">
    <location>
        <begin position="1"/>
        <end position="25"/>
    </location>
</feature>
<dbReference type="InterPro" id="IPR025997">
    <property type="entry name" value="SBP_2_dom"/>
</dbReference>
<gene>
    <name evidence="6" type="ORF">ACFOMH_00835</name>
</gene>
<dbReference type="Gene3D" id="3.40.50.2300">
    <property type="match status" value="2"/>
</dbReference>
<dbReference type="InterPro" id="IPR028082">
    <property type="entry name" value="Peripla_BP_I"/>
</dbReference>
<proteinExistence type="inferred from homology"/>
<feature type="chain" id="PRO_5046673436" evidence="4">
    <location>
        <begin position="26"/>
        <end position="310"/>
    </location>
</feature>
<keyword evidence="3 4" id="KW-0732">Signal</keyword>
<dbReference type="SUPFAM" id="SSF53822">
    <property type="entry name" value="Periplasmic binding protein-like I"/>
    <property type="match status" value="1"/>
</dbReference>
<evidence type="ECO:0000256" key="1">
    <source>
        <dbReference type="ARBA" id="ARBA00004196"/>
    </source>
</evidence>
<sequence length="310" mass="32077">MQIKTAIWAAVALATTALSPLGVSAGEVKKIGLAVSNLQADYFNQIKLGVEAYAKEKGIEVITVDAKNDSATQVSQVQDLLTQDIDAFIYIPAGAAAAAVPTRLAKDAGIPVVNVDRNADGAPGDTFIATDNATSAYEVCKYIIGKAEGKGQMLMVHGQKGTTPEVERTKGCMKAIGENPGVELVAEQWSEQWSQAEGLNITQNLLQAHPDVKIIFAQADGLALGAAQAVKVSGAEGVIVGGFDGDTTALPILAEGGFAATATQQVRGIGRLAVDSAIKLAAGETLPAEQLLPGFLTTPENAAQYVAEHP</sequence>
<reference evidence="7" key="1">
    <citation type="journal article" date="2019" name="Int. J. Syst. Evol. Microbiol.">
        <title>The Global Catalogue of Microorganisms (GCM) 10K type strain sequencing project: providing services to taxonomists for standard genome sequencing and annotation.</title>
        <authorList>
            <consortium name="The Broad Institute Genomics Platform"/>
            <consortium name="The Broad Institute Genome Sequencing Center for Infectious Disease"/>
            <person name="Wu L."/>
            <person name="Ma J."/>
        </authorList>
    </citation>
    <scope>NUCLEOTIDE SEQUENCE [LARGE SCALE GENOMIC DNA]</scope>
    <source>
        <strain evidence="7">KCTC 42899</strain>
    </source>
</reference>
<dbReference type="Proteomes" id="UP001595721">
    <property type="component" value="Unassembled WGS sequence"/>
</dbReference>
<dbReference type="RefSeq" id="WP_377741989.1">
    <property type="nucleotide sequence ID" value="NZ_JBHRXJ010000001.1"/>
</dbReference>
<comment type="caution">
    <text evidence="6">The sequence shown here is derived from an EMBL/GenBank/DDBJ whole genome shotgun (WGS) entry which is preliminary data.</text>
</comment>
<evidence type="ECO:0000313" key="7">
    <source>
        <dbReference type="Proteomes" id="UP001595721"/>
    </source>
</evidence>
<comment type="similarity">
    <text evidence="2">Belongs to the bacterial solute-binding protein 2 family.</text>
</comment>
<dbReference type="Pfam" id="PF13407">
    <property type="entry name" value="Peripla_BP_4"/>
    <property type="match status" value="1"/>
</dbReference>
<dbReference type="EMBL" id="JBHRXJ010000001">
    <property type="protein sequence ID" value="MFC3526697.1"/>
    <property type="molecule type" value="Genomic_DNA"/>
</dbReference>
<comment type="subcellular location">
    <subcellularLocation>
        <location evidence="1">Cell envelope</location>
    </subcellularLocation>
</comment>
<accession>A0ABV7R0P4</accession>
<dbReference type="PANTHER" id="PTHR46847">
    <property type="entry name" value="D-ALLOSE-BINDING PERIPLASMIC PROTEIN-RELATED"/>
    <property type="match status" value="1"/>
</dbReference>
<evidence type="ECO:0000256" key="3">
    <source>
        <dbReference type="ARBA" id="ARBA00022729"/>
    </source>
</evidence>
<name>A0ABV7R0P4_9RHOB</name>
<evidence type="ECO:0000259" key="5">
    <source>
        <dbReference type="Pfam" id="PF13407"/>
    </source>
</evidence>
<protein>
    <submittedName>
        <fullName evidence="6">Substrate-binding domain-containing protein</fullName>
    </submittedName>
</protein>
<evidence type="ECO:0000256" key="4">
    <source>
        <dbReference type="SAM" id="SignalP"/>
    </source>
</evidence>
<evidence type="ECO:0000313" key="6">
    <source>
        <dbReference type="EMBL" id="MFC3526697.1"/>
    </source>
</evidence>